<dbReference type="RefSeq" id="WP_184854237.1">
    <property type="nucleotide sequence ID" value="NZ_JACHLX010000001.1"/>
</dbReference>
<sequence length="80" mass="8648">MAMRTDKLALATGTALILTERSHHGAWRRPQGLRRAAMPAENVDQDANALDAQTAKGFRSLHPACCVLHCEPPPSGNMTL</sequence>
<organism evidence="1 2">
    <name type="scientific">Streptomyces collinus</name>
    <dbReference type="NCBI Taxonomy" id="42684"/>
    <lineage>
        <taxon>Bacteria</taxon>
        <taxon>Bacillati</taxon>
        <taxon>Actinomycetota</taxon>
        <taxon>Actinomycetes</taxon>
        <taxon>Kitasatosporales</taxon>
        <taxon>Streptomycetaceae</taxon>
        <taxon>Streptomyces</taxon>
    </lineage>
</organism>
<gene>
    <name evidence="1" type="ORF">HNR72_006995</name>
</gene>
<proteinExistence type="predicted"/>
<dbReference type="AlphaFoldDB" id="A0AA89TLK1"/>
<protein>
    <submittedName>
        <fullName evidence="1">Uncharacterized protein</fullName>
    </submittedName>
</protein>
<comment type="caution">
    <text evidence="1">The sequence shown here is derived from an EMBL/GenBank/DDBJ whole genome shotgun (WGS) entry which is preliminary data.</text>
</comment>
<dbReference type="Proteomes" id="UP000579531">
    <property type="component" value="Unassembled WGS sequence"/>
</dbReference>
<evidence type="ECO:0000313" key="2">
    <source>
        <dbReference type="Proteomes" id="UP000579531"/>
    </source>
</evidence>
<dbReference type="EMBL" id="JACHLX010000001">
    <property type="protein sequence ID" value="MBB5815967.1"/>
    <property type="molecule type" value="Genomic_DNA"/>
</dbReference>
<accession>A0AA89TLK1</accession>
<name>A0AA89TLK1_STRCU</name>
<keyword evidence="2" id="KW-1185">Reference proteome</keyword>
<reference evidence="1 2" key="1">
    <citation type="submission" date="2020-08" db="EMBL/GenBank/DDBJ databases">
        <title>Sequencing the genomes of 1000 actinobacteria strains.</title>
        <authorList>
            <person name="Klenk H.-P."/>
        </authorList>
    </citation>
    <scope>NUCLEOTIDE SEQUENCE [LARGE SCALE GENOMIC DNA]</scope>
    <source>
        <strain evidence="1 2">DSM 40129</strain>
    </source>
</reference>
<evidence type="ECO:0000313" key="1">
    <source>
        <dbReference type="EMBL" id="MBB5815967.1"/>
    </source>
</evidence>